<dbReference type="Proteomes" id="UP001322138">
    <property type="component" value="Unassembled WGS sequence"/>
</dbReference>
<dbReference type="EMBL" id="JAFFGZ010000008">
    <property type="protein sequence ID" value="KAK4640008.1"/>
    <property type="molecule type" value="Genomic_DNA"/>
</dbReference>
<protein>
    <submittedName>
        <fullName evidence="2">Uncharacterized protein</fullName>
    </submittedName>
</protein>
<evidence type="ECO:0000313" key="3">
    <source>
        <dbReference type="Proteomes" id="UP001322138"/>
    </source>
</evidence>
<reference evidence="2 3" key="1">
    <citation type="journal article" date="2023" name="bioRxiv">
        <title>High-quality genome assemblies of four members of thePodospora anserinaspecies complex.</title>
        <authorList>
            <person name="Ament-Velasquez S.L."/>
            <person name="Vogan A.A."/>
            <person name="Wallerman O."/>
            <person name="Hartmann F."/>
            <person name="Gautier V."/>
            <person name="Silar P."/>
            <person name="Giraud T."/>
            <person name="Johannesson H."/>
        </authorList>
    </citation>
    <scope>NUCLEOTIDE SEQUENCE [LARGE SCALE GENOMIC DNA]</scope>
    <source>
        <strain evidence="2 3">CBS 112042</strain>
    </source>
</reference>
<feature type="compositionally biased region" description="Low complexity" evidence="1">
    <location>
        <begin position="12"/>
        <end position="25"/>
    </location>
</feature>
<keyword evidence="3" id="KW-1185">Reference proteome</keyword>
<comment type="caution">
    <text evidence="2">The sequence shown here is derived from an EMBL/GenBank/DDBJ whole genome shotgun (WGS) entry which is preliminary data.</text>
</comment>
<feature type="compositionally biased region" description="Basic and acidic residues" evidence="1">
    <location>
        <begin position="77"/>
        <end position="86"/>
    </location>
</feature>
<dbReference type="GeneID" id="87892266"/>
<evidence type="ECO:0000313" key="2">
    <source>
        <dbReference type="EMBL" id="KAK4640008.1"/>
    </source>
</evidence>
<dbReference type="RefSeq" id="XP_062728984.1">
    <property type="nucleotide sequence ID" value="XM_062872930.1"/>
</dbReference>
<organism evidence="2 3">
    <name type="scientific">Podospora bellae-mahoneyi</name>
    <dbReference type="NCBI Taxonomy" id="2093777"/>
    <lineage>
        <taxon>Eukaryota</taxon>
        <taxon>Fungi</taxon>
        <taxon>Dikarya</taxon>
        <taxon>Ascomycota</taxon>
        <taxon>Pezizomycotina</taxon>
        <taxon>Sordariomycetes</taxon>
        <taxon>Sordariomycetidae</taxon>
        <taxon>Sordariales</taxon>
        <taxon>Podosporaceae</taxon>
        <taxon>Podospora</taxon>
    </lineage>
</organism>
<evidence type="ECO:0000256" key="1">
    <source>
        <dbReference type="SAM" id="MobiDB-lite"/>
    </source>
</evidence>
<feature type="region of interest" description="Disordered" evidence="1">
    <location>
        <begin position="1"/>
        <end position="89"/>
    </location>
</feature>
<proteinExistence type="predicted"/>
<accession>A0ABR0F7L5</accession>
<gene>
    <name evidence="2" type="ORF">QC761_0087490</name>
</gene>
<sequence length="150" mass="16740">MVHRSAATEKVSPSNSPGNPPAATSGSKSRAGANAEPEAVSTLRWLLPHPARQRAQDPRLRYRVAGGHTPRLLVKPAESEKPRNETHSQALKRKFGELEARAAVYVELYELLRDRSDIESAEIFKRIRMGGPRKVFYAASKKGIYFYSCH</sequence>
<name>A0ABR0F7L5_9PEZI</name>